<dbReference type="FunCoup" id="A0A1Y2AWN7">
    <property type="interactions" value="846"/>
</dbReference>
<accession>A0A1Y2AWN7</accession>
<dbReference type="GO" id="GO:0005852">
    <property type="term" value="C:eukaryotic translation initiation factor 3 complex"/>
    <property type="evidence" value="ECO:0007669"/>
    <property type="project" value="UniProtKB-UniRule"/>
</dbReference>
<keyword evidence="1 5" id="KW-0963">Cytoplasm</keyword>
<dbReference type="Pfam" id="PF08662">
    <property type="entry name" value="eIF2A"/>
    <property type="match status" value="1"/>
</dbReference>
<keyword evidence="3 5" id="KW-0694">RNA-binding</keyword>
<dbReference type="InterPro" id="IPR000504">
    <property type="entry name" value="RRM_dom"/>
</dbReference>
<comment type="function">
    <text evidence="5">RNA-binding component of the eukaryotic translation initiation factor 3 (eIF-3) complex, which is involved in protein synthesis of a specialized repertoire of mRNAs and, together with other initiation factors, stimulates binding of mRNA and methionyl-tRNAi to the 40S ribosome. The eIF-3 complex specifically targets and initiates translation of a subset of mRNAs involved in cell proliferation.</text>
</comment>
<dbReference type="InterPro" id="IPR011400">
    <property type="entry name" value="EIF3B"/>
</dbReference>
<dbReference type="GO" id="GO:0003743">
    <property type="term" value="F:translation initiation factor activity"/>
    <property type="evidence" value="ECO:0007669"/>
    <property type="project" value="UniProtKB-UniRule"/>
</dbReference>
<dbReference type="GO" id="GO:0031369">
    <property type="term" value="F:translation initiation factor binding"/>
    <property type="evidence" value="ECO:0007669"/>
    <property type="project" value="InterPro"/>
</dbReference>
<dbReference type="PROSITE" id="PS50102">
    <property type="entry name" value="RRM"/>
    <property type="match status" value="1"/>
</dbReference>
<dbReference type="InterPro" id="IPR035979">
    <property type="entry name" value="RBD_domain_sf"/>
</dbReference>
<evidence type="ECO:0000256" key="5">
    <source>
        <dbReference type="HAMAP-Rule" id="MF_03001"/>
    </source>
</evidence>
<dbReference type="Proteomes" id="UP000193986">
    <property type="component" value="Unassembled WGS sequence"/>
</dbReference>
<name>A0A1Y2AWN7_9TREE</name>
<dbReference type="InterPro" id="IPR012677">
    <property type="entry name" value="Nucleotide-bd_a/b_plait_sf"/>
</dbReference>
<feature type="domain" description="RRM" evidence="7">
    <location>
        <begin position="45"/>
        <end position="133"/>
    </location>
</feature>
<comment type="similarity">
    <text evidence="5 6">Belongs to the eIF-3 subunit B family.</text>
</comment>
<comment type="function">
    <text evidence="6">Component of the eukaryotic translation initiation factor 3 (eIF-3) complex, which is involved in protein synthesis and, together with other initiation factors, stimulates binding of mRNA and methionyl-tRNAi to the 40S ribosome.</text>
</comment>
<comment type="subcellular location">
    <subcellularLocation>
        <location evidence="5 6">Cytoplasm</location>
    </subcellularLocation>
</comment>
<evidence type="ECO:0000256" key="2">
    <source>
        <dbReference type="ARBA" id="ARBA00022540"/>
    </source>
</evidence>
<keyword evidence="9" id="KW-1185">Reference proteome</keyword>
<dbReference type="OrthoDB" id="10250414at2759"/>
<evidence type="ECO:0000313" key="9">
    <source>
        <dbReference type="Proteomes" id="UP000193986"/>
    </source>
</evidence>
<dbReference type="EMBL" id="MCFC01000043">
    <property type="protein sequence ID" value="ORY26896.1"/>
    <property type="molecule type" value="Genomic_DNA"/>
</dbReference>
<proteinExistence type="inferred from homology"/>
<evidence type="ECO:0000259" key="7">
    <source>
        <dbReference type="PROSITE" id="PS50102"/>
    </source>
</evidence>
<sequence>MSQVNGYDHEEFDEEEQIDLEAELEEGYAEIEQKYAVDTQRGFENVLVVDNIPIVDESKKQRLVDRLRAAFEKNGAGIDEDRTNMPWDEKAGTNKGFIFLTYPDAAQAENALRSLDGLAFSKAYTLYVNRFGDIERYANMPVGEGELPTGWKEKPYVEKDHLRSWLADPHGRDQYLTFRDQDVNLFWNGRNGNAEPVRDADGKVVKNSKWGELYLQWSPLGTYLASLHRVGVALWSGPKLDGPIGVNVLRFTHPGVRYITFSPCENYLITWSDEPLPNPESHPLPAVREAFGPEDEGNQLVVWDIKTTRVLRTFATEPPAPGPDGVVRARPWESFKWSPDDAYVARCNVGQAIQVYELPEMGLLDKKSVKLEGVQDFEWCPMSDKDWEARKAGKGKECMLAYWMPEATNQPARVNVMGIPSRNVLRSKNLFNVTDCKFYWQSQGDYLCVKVDRHARKARTKKATLSNLELFRVRDKDLPVEVIESKDLVLQFQWEPQGNRFAIVATNDPAHGSGVPGAVVKYYVDIYQLDAKKGDFALIRHLDGKVANTLMWAPKGRFLVLATVGQTTKFDIEFWDLDFSTDDNPNSKKEVEPGANLTLLGTGEHFGVTELAWDPSGRYLASIASAWRMTSEPGYVIWDFKGQELVRNPQEKFKQFLWRPRPPTLLTKEQQRKVRRDLKDHSRIFDEEDAAEENRGSAEKLAQRQRDIAEWDAWRARNNARLAQARKARGKEFINKKNVSDQQADEKVEEWIEELIDETEEVIVSKV</sequence>
<dbReference type="AlphaFoldDB" id="A0A1Y2AWN7"/>
<dbReference type="GO" id="GO:0033290">
    <property type="term" value="C:eukaryotic 48S preinitiation complex"/>
    <property type="evidence" value="ECO:0007669"/>
    <property type="project" value="UniProtKB-UniRule"/>
</dbReference>
<evidence type="ECO:0000256" key="4">
    <source>
        <dbReference type="ARBA" id="ARBA00022917"/>
    </source>
</evidence>
<reference evidence="8 9" key="1">
    <citation type="submission" date="2016-07" db="EMBL/GenBank/DDBJ databases">
        <title>Pervasive Adenine N6-methylation of Active Genes in Fungi.</title>
        <authorList>
            <consortium name="DOE Joint Genome Institute"/>
            <person name="Mondo S.J."/>
            <person name="Dannebaum R.O."/>
            <person name="Kuo R.C."/>
            <person name="Labutti K."/>
            <person name="Haridas S."/>
            <person name="Kuo A."/>
            <person name="Salamov A."/>
            <person name="Ahrendt S.R."/>
            <person name="Lipzen A."/>
            <person name="Sullivan W."/>
            <person name="Andreopoulos W.B."/>
            <person name="Clum A."/>
            <person name="Lindquist E."/>
            <person name="Daum C."/>
            <person name="Ramamoorthy G.K."/>
            <person name="Gryganskyi A."/>
            <person name="Culley D."/>
            <person name="Magnuson J.K."/>
            <person name="James T.Y."/>
            <person name="O'Malley M.A."/>
            <person name="Stajich J.E."/>
            <person name="Spatafora J.W."/>
            <person name="Visel A."/>
            <person name="Grigoriev I.V."/>
        </authorList>
    </citation>
    <scope>NUCLEOTIDE SEQUENCE [LARGE SCALE GENOMIC DNA]</scope>
    <source>
        <strain evidence="8 9">68-887.2</strain>
    </source>
</reference>
<keyword evidence="4 5" id="KW-0648">Protein biosynthesis</keyword>
<organism evidence="8 9">
    <name type="scientific">Naematelia encephala</name>
    <dbReference type="NCBI Taxonomy" id="71784"/>
    <lineage>
        <taxon>Eukaryota</taxon>
        <taxon>Fungi</taxon>
        <taxon>Dikarya</taxon>
        <taxon>Basidiomycota</taxon>
        <taxon>Agaricomycotina</taxon>
        <taxon>Tremellomycetes</taxon>
        <taxon>Tremellales</taxon>
        <taxon>Naemateliaceae</taxon>
        <taxon>Naematelia</taxon>
    </lineage>
</organism>
<dbReference type="HAMAP" id="MF_03001">
    <property type="entry name" value="eIF3b"/>
    <property type="match status" value="1"/>
</dbReference>
<dbReference type="GO" id="GO:0001732">
    <property type="term" value="P:formation of cytoplasmic translation initiation complex"/>
    <property type="evidence" value="ECO:0007669"/>
    <property type="project" value="UniProtKB-UniRule"/>
</dbReference>
<dbReference type="PANTHER" id="PTHR14068:SF0">
    <property type="entry name" value="EUKARYOTIC TRANSLATION INITIATION FACTOR 3 SUBUNIT B"/>
    <property type="match status" value="1"/>
</dbReference>
<evidence type="ECO:0000256" key="6">
    <source>
        <dbReference type="PIRNR" id="PIRNR036424"/>
    </source>
</evidence>
<dbReference type="GO" id="GO:0016282">
    <property type="term" value="C:eukaryotic 43S preinitiation complex"/>
    <property type="evidence" value="ECO:0007669"/>
    <property type="project" value="UniProtKB-UniRule"/>
</dbReference>
<dbReference type="Gene3D" id="2.130.10.10">
    <property type="entry name" value="YVTN repeat-like/Quinoprotein amine dehydrogenase"/>
    <property type="match status" value="2"/>
</dbReference>
<comment type="subunit">
    <text evidence="5 6">Component of the eukaryotic translation initiation factor 3 (eIF-3) complex.</text>
</comment>
<dbReference type="Gene3D" id="3.30.70.330">
    <property type="match status" value="1"/>
</dbReference>
<dbReference type="PIRSF" id="PIRSF036424">
    <property type="entry name" value="eIF3b"/>
    <property type="match status" value="1"/>
</dbReference>
<dbReference type="PANTHER" id="PTHR14068">
    <property type="entry name" value="EUKARYOTIC TRANSLATION INITIATION FACTOR 3 EIF3 -RELATED"/>
    <property type="match status" value="1"/>
</dbReference>
<keyword evidence="2 5" id="KW-0396">Initiation factor</keyword>
<dbReference type="InParanoid" id="A0A1Y2AWN7"/>
<gene>
    <name evidence="5" type="primary">PRT1</name>
    <name evidence="8" type="ORF">BCR39DRAFT_540010</name>
</gene>
<evidence type="ECO:0000313" key="8">
    <source>
        <dbReference type="EMBL" id="ORY26896.1"/>
    </source>
</evidence>
<dbReference type="InterPro" id="IPR013979">
    <property type="entry name" value="TIF_beta_prop-like"/>
</dbReference>
<evidence type="ECO:0000256" key="3">
    <source>
        <dbReference type="ARBA" id="ARBA00022884"/>
    </source>
</evidence>
<dbReference type="GO" id="GO:0003723">
    <property type="term" value="F:RNA binding"/>
    <property type="evidence" value="ECO:0007669"/>
    <property type="project" value="UniProtKB-UniRule"/>
</dbReference>
<comment type="caution">
    <text evidence="8">The sequence shown here is derived from an EMBL/GenBank/DDBJ whole genome shotgun (WGS) entry which is preliminary data.</text>
</comment>
<dbReference type="STRING" id="71784.A0A1Y2AWN7"/>
<dbReference type="InterPro" id="IPR015943">
    <property type="entry name" value="WD40/YVTN_repeat-like_dom_sf"/>
</dbReference>
<protein>
    <recommendedName>
        <fullName evidence="5">Eukaryotic translation initiation factor 3 subunit B</fullName>
        <shortName evidence="5">eIF3b</shortName>
    </recommendedName>
    <alternativeName>
        <fullName evidence="5">Eukaryotic translation initiation factor 3 90 kDa subunit homolog</fullName>
        <shortName evidence="5">eIF3 p90</shortName>
    </alternativeName>
    <alternativeName>
        <fullName evidence="5">Translation initiation factor eIF3, p90 subunit homolog</fullName>
    </alternativeName>
</protein>
<dbReference type="SUPFAM" id="SSF82171">
    <property type="entry name" value="DPP6 N-terminal domain-like"/>
    <property type="match status" value="1"/>
</dbReference>
<evidence type="ECO:0000256" key="1">
    <source>
        <dbReference type="ARBA" id="ARBA00022490"/>
    </source>
</evidence>
<dbReference type="SUPFAM" id="SSF54928">
    <property type="entry name" value="RNA-binding domain, RBD"/>
    <property type="match status" value="1"/>
</dbReference>